<name>A0A834BU92_ORYME</name>
<dbReference type="Proteomes" id="UP000646548">
    <property type="component" value="Unassembled WGS sequence"/>
</dbReference>
<dbReference type="PROSITE" id="PS51257">
    <property type="entry name" value="PROKAR_LIPOPROTEIN"/>
    <property type="match status" value="1"/>
</dbReference>
<protein>
    <submittedName>
        <fullName evidence="2">Uncharacterized protein</fullName>
    </submittedName>
</protein>
<gene>
    <name evidence="2" type="ORF">FQA47_007822</name>
</gene>
<accession>A0A834BU92</accession>
<evidence type="ECO:0000313" key="3">
    <source>
        <dbReference type="Proteomes" id="UP000646548"/>
    </source>
</evidence>
<dbReference type="AlphaFoldDB" id="A0A834BU92"/>
<evidence type="ECO:0000256" key="1">
    <source>
        <dbReference type="SAM" id="SignalP"/>
    </source>
</evidence>
<organism evidence="2 3">
    <name type="scientific">Oryzias melastigma</name>
    <name type="common">Marine medaka</name>
    <dbReference type="NCBI Taxonomy" id="30732"/>
    <lineage>
        <taxon>Eukaryota</taxon>
        <taxon>Metazoa</taxon>
        <taxon>Chordata</taxon>
        <taxon>Craniata</taxon>
        <taxon>Vertebrata</taxon>
        <taxon>Euteleostomi</taxon>
        <taxon>Actinopterygii</taxon>
        <taxon>Neopterygii</taxon>
        <taxon>Teleostei</taxon>
        <taxon>Neoteleostei</taxon>
        <taxon>Acanthomorphata</taxon>
        <taxon>Ovalentaria</taxon>
        <taxon>Atherinomorphae</taxon>
        <taxon>Beloniformes</taxon>
        <taxon>Adrianichthyidae</taxon>
        <taxon>Oryziinae</taxon>
        <taxon>Oryzias</taxon>
    </lineage>
</organism>
<feature type="non-terminal residue" evidence="2">
    <location>
        <position position="92"/>
    </location>
</feature>
<reference evidence="2" key="1">
    <citation type="journal article" name="BMC Genomics">
        <title>Long-read sequencing and de novo genome assembly of marine medaka (Oryzias melastigma).</title>
        <authorList>
            <person name="Liang P."/>
            <person name="Saqib H.S.A."/>
            <person name="Ni X."/>
            <person name="Shen Y."/>
        </authorList>
    </citation>
    <scope>NUCLEOTIDE SEQUENCE</scope>
    <source>
        <strain evidence="2">Bigg-433</strain>
    </source>
</reference>
<feature type="signal peptide" evidence="1">
    <location>
        <begin position="1"/>
        <end position="24"/>
    </location>
</feature>
<comment type="caution">
    <text evidence="2">The sequence shown here is derived from an EMBL/GenBank/DDBJ whole genome shotgun (WGS) entry which is preliminary data.</text>
</comment>
<feature type="chain" id="PRO_5032633715" evidence="1">
    <location>
        <begin position="25"/>
        <end position="92"/>
    </location>
</feature>
<evidence type="ECO:0000313" key="2">
    <source>
        <dbReference type="EMBL" id="KAF6714765.1"/>
    </source>
</evidence>
<sequence length="92" mass="10083">MSMARLCLPVYTALLVGCFHSAVTDNDVTPRLSFPYTTFTSEDGGHDYEMFRDCRKPPSQILVGVGLAPKASKLLQITDTACKTAEVIRKAD</sequence>
<proteinExistence type="predicted"/>
<keyword evidence="1" id="KW-0732">Signal</keyword>
<dbReference type="EMBL" id="WKFB01001207">
    <property type="protein sequence ID" value="KAF6714765.1"/>
    <property type="molecule type" value="Genomic_DNA"/>
</dbReference>